<dbReference type="OrthoDB" id="408683at2759"/>
<dbReference type="Proteomes" id="UP001152320">
    <property type="component" value="Chromosome 8"/>
</dbReference>
<feature type="compositionally biased region" description="Polar residues" evidence="3">
    <location>
        <begin position="348"/>
        <end position="357"/>
    </location>
</feature>
<feature type="region of interest" description="Disordered" evidence="3">
    <location>
        <begin position="348"/>
        <end position="386"/>
    </location>
</feature>
<dbReference type="GO" id="GO:0004519">
    <property type="term" value="F:endonuclease activity"/>
    <property type="evidence" value="ECO:0007669"/>
    <property type="project" value="UniProtKB-KW"/>
</dbReference>
<comment type="caution">
    <text evidence="5">The sequence shown here is derived from an EMBL/GenBank/DDBJ whole genome shotgun (WGS) entry which is preliminary data.</text>
</comment>
<feature type="region of interest" description="Disordered" evidence="3">
    <location>
        <begin position="248"/>
        <end position="304"/>
    </location>
</feature>
<feature type="region of interest" description="Disordered" evidence="3">
    <location>
        <begin position="203"/>
        <end position="222"/>
    </location>
</feature>
<feature type="domain" description="tRNA-splicing endonuclease subunit Sen54 N-terminal" evidence="4">
    <location>
        <begin position="54"/>
        <end position="118"/>
    </location>
</feature>
<dbReference type="InterPro" id="IPR024336">
    <property type="entry name" value="tRNA_splic_suSen54_N"/>
</dbReference>
<evidence type="ECO:0000256" key="3">
    <source>
        <dbReference type="SAM" id="MobiDB-lite"/>
    </source>
</evidence>
<evidence type="ECO:0000313" key="5">
    <source>
        <dbReference type="EMBL" id="KAJ8037601.1"/>
    </source>
</evidence>
<feature type="compositionally biased region" description="Polar residues" evidence="3">
    <location>
        <begin position="279"/>
        <end position="298"/>
    </location>
</feature>
<keyword evidence="5" id="KW-0540">Nuclease</keyword>
<feature type="compositionally biased region" description="Basic and acidic residues" evidence="3">
    <location>
        <begin position="363"/>
        <end position="374"/>
    </location>
</feature>
<sequence>MEQLENTDVLGPQELAFYHKLDPKLPHNGIKAAEPIGSMEEAIHLSQVQAQQREMLDEKRVARFGNLSIGDWNADLELIEVKSEKGKFWQTMGYNSGSKKYLYPEEGLFLMELNMFELLHQGVPLSLQQAFELLIPSEFSIEEYQTYAHLMRLGYITTRFTQRDITEYEHRIRLYQRQNNRQQRARKKVQVWFDQIAKKTSIPNNSDSGELTDESYYSSSSGNGFSLKSAGDLNNKVKLAQQEKEEKEVKLAQQEKEEKELAQQEKEGEEKWSDEATGSEDNSSVYSDGPVSQMSPPAQENYDSDFNHSVVNLLDYHQRNMSSGSEQNLKVLKRKHLSWYMTMVNSGGETSSASFTQMPPAKVRRESPATEKVQRSGKKEKKSPSIPMHVIEEKDLKMDFSTKDYFQSSDLGPSEKSESDSLIDIDEFLQAVVKQINQGKKRKQRCITKRPYSVWNFSEIRLPDMATNSFIQDLPVVSALPKTLDEKEDKVSVGNLAGENSDKESGNSLDEEVSGFNSVESVEGNNSITALLKKGENILEKTAKSFPTNWMEYKAMLKMPEKDLSELLASPVGHLWNGPVQPLVRPSDSVNTDLLLKKLQVIQSSERKKMSRSLSTPCKEVKITFNVYLPDSRYKKTCPGPPAFCVVIYNVQDPVPDLGVQMGLLNQAKTVPLLFSIVDNADITFCCFRDVEIPLGIT</sequence>
<keyword evidence="6" id="KW-1185">Reference proteome</keyword>
<accession>A0A9Q1C2U2</accession>
<name>A0A9Q1C2U2_HOLLE</name>
<organism evidence="5 6">
    <name type="scientific">Holothuria leucospilota</name>
    <name type="common">Black long sea cucumber</name>
    <name type="synonym">Mertensiothuria leucospilota</name>
    <dbReference type="NCBI Taxonomy" id="206669"/>
    <lineage>
        <taxon>Eukaryota</taxon>
        <taxon>Metazoa</taxon>
        <taxon>Echinodermata</taxon>
        <taxon>Eleutherozoa</taxon>
        <taxon>Echinozoa</taxon>
        <taxon>Holothuroidea</taxon>
        <taxon>Aspidochirotacea</taxon>
        <taxon>Aspidochirotida</taxon>
        <taxon>Holothuriidae</taxon>
        <taxon>Holothuria</taxon>
    </lineage>
</organism>
<evidence type="ECO:0000256" key="1">
    <source>
        <dbReference type="ARBA" id="ARBA00005736"/>
    </source>
</evidence>
<keyword evidence="2" id="KW-0819">tRNA processing</keyword>
<keyword evidence="5" id="KW-0378">Hydrolase</keyword>
<keyword evidence="5" id="KW-0255">Endonuclease</keyword>
<evidence type="ECO:0000256" key="2">
    <source>
        <dbReference type="ARBA" id="ARBA00022694"/>
    </source>
</evidence>
<dbReference type="GO" id="GO:0000379">
    <property type="term" value="P:tRNA-type intron splice site recognition and cleavage"/>
    <property type="evidence" value="ECO:0007669"/>
    <property type="project" value="TreeGrafter"/>
</dbReference>
<dbReference type="GO" id="GO:0000214">
    <property type="term" value="C:tRNA-intron endonuclease complex"/>
    <property type="evidence" value="ECO:0007669"/>
    <property type="project" value="TreeGrafter"/>
</dbReference>
<comment type="similarity">
    <text evidence="1">Belongs to the SEN54 family.</text>
</comment>
<dbReference type="Pfam" id="PF12928">
    <property type="entry name" value="tRNA_int_end_N2"/>
    <property type="match status" value="1"/>
</dbReference>
<dbReference type="PANTHER" id="PTHR21027:SF1">
    <property type="entry name" value="TRNA-SPLICING ENDONUCLEASE SUBUNIT SEN54"/>
    <property type="match status" value="1"/>
</dbReference>
<dbReference type="AlphaFoldDB" id="A0A9Q1C2U2"/>
<protein>
    <submittedName>
        <fullName evidence="5">tRNA-splicing endonuclease subunit Sen54</fullName>
    </submittedName>
</protein>
<feature type="region of interest" description="Disordered" evidence="3">
    <location>
        <begin position="488"/>
        <end position="511"/>
    </location>
</feature>
<reference evidence="5" key="1">
    <citation type="submission" date="2021-10" db="EMBL/GenBank/DDBJ databases">
        <title>Tropical sea cucumber genome reveals ecological adaptation and Cuvierian tubules defense mechanism.</title>
        <authorList>
            <person name="Chen T."/>
        </authorList>
    </citation>
    <scope>NUCLEOTIDE SEQUENCE</scope>
    <source>
        <strain evidence="5">Nanhai2018</strain>
        <tissue evidence="5">Muscle</tissue>
    </source>
</reference>
<evidence type="ECO:0000313" key="6">
    <source>
        <dbReference type="Proteomes" id="UP001152320"/>
    </source>
</evidence>
<dbReference type="InterPro" id="IPR024337">
    <property type="entry name" value="tRNA_splic_suSen54"/>
</dbReference>
<gene>
    <name evidence="5" type="ORF">HOLleu_18454</name>
</gene>
<feature type="compositionally biased region" description="Basic and acidic residues" evidence="3">
    <location>
        <begin position="248"/>
        <end position="274"/>
    </location>
</feature>
<dbReference type="EMBL" id="JAIZAY010000008">
    <property type="protein sequence ID" value="KAJ8037601.1"/>
    <property type="molecule type" value="Genomic_DNA"/>
</dbReference>
<evidence type="ECO:0000259" key="4">
    <source>
        <dbReference type="Pfam" id="PF12928"/>
    </source>
</evidence>
<dbReference type="PANTHER" id="PTHR21027">
    <property type="entry name" value="TRNA-SPLICING ENDONUCLEASE SUBUNIT SEN54"/>
    <property type="match status" value="1"/>
</dbReference>
<proteinExistence type="inferred from homology"/>